<dbReference type="Pfam" id="PF12727">
    <property type="entry name" value="PBP_like"/>
    <property type="match status" value="1"/>
</dbReference>
<dbReference type="GO" id="GO:0005829">
    <property type="term" value="C:cytosol"/>
    <property type="evidence" value="ECO:0007669"/>
    <property type="project" value="TreeGrafter"/>
</dbReference>
<dbReference type="AlphaFoldDB" id="A0AA97F9I6"/>
<dbReference type="InterPro" id="IPR005110">
    <property type="entry name" value="MoeA_linker/N"/>
</dbReference>
<dbReference type="InterPro" id="IPR036688">
    <property type="entry name" value="MoeA_C_domain_IV_sf"/>
</dbReference>
<dbReference type="GO" id="GO:0061599">
    <property type="term" value="F:molybdopterin molybdotransferase activity"/>
    <property type="evidence" value="ECO:0007669"/>
    <property type="project" value="TreeGrafter"/>
</dbReference>
<evidence type="ECO:0000256" key="2">
    <source>
        <dbReference type="ARBA" id="ARBA00023150"/>
    </source>
</evidence>
<dbReference type="Gene3D" id="3.40.980.10">
    <property type="entry name" value="MoaB/Mog-like domain"/>
    <property type="match status" value="1"/>
</dbReference>
<evidence type="ECO:0000313" key="4">
    <source>
        <dbReference type="EMBL" id="WOF15305.1"/>
    </source>
</evidence>
<feature type="domain" description="MoaB/Mog" evidence="3">
    <location>
        <begin position="168"/>
        <end position="305"/>
    </location>
</feature>
<evidence type="ECO:0000313" key="5">
    <source>
        <dbReference type="Proteomes" id="UP001301797"/>
    </source>
</evidence>
<accession>A0AA97F9I6</accession>
<dbReference type="InterPro" id="IPR008284">
    <property type="entry name" value="MoCF_biosynth_CS"/>
</dbReference>
<name>A0AA97F9I6_9EURY</name>
<comment type="pathway">
    <text evidence="1">Cofactor biosynthesis; molybdopterin biosynthesis.</text>
</comment>
<dbReference type="CDD" id="cd00887">
    <property type="entry name" value="MoeA"/>
    <property type="match status" value="1"/>
</dbReference>
<dbReference type="KEGG" id="mefw:F1737_00720"/>
<dbReference type="SUPFAM" id="SSF53218">
    <property type="entry name" value="Molybdenum cofactor biosynthesis proteins"/>
    <property type="match status" value="1"/>
</dbReference>
<proteinExistence type="predicted"/>
<dbReference type="PANTHER" id="PTHR10192:SF16">
    <property type="entry name" value="MOLYBDOPTERIN MOLYBDENUMTRANSFERASE"/>
    <property type="match status" value="1"/>
</dbReference>
<dbReference type="Pfam" id="PF03454">
    <property type="entry name" value="MoeA_C"/>
    <property type="match status" value="1"/>
</dbReference>
<dbReference type="InterPro" id="IPR005111">
    <property type="entry name" value="MoeA_C_domain_IV"/>
</dbReference>
<dbReference type="Proteomes" id="UP001301797">
    <property type="component" value="Chromosome"/>
</dbReference>
<dbReference type="PANTHER" id="PTHR10192">
    <property type="entry name" value="MOLYBDOPTERIN BIOSYNTHESIS PROTEIN"/>
    <property type="match status" value="1"/>
</dbReference>
<dbReference type="SUPFAM" id="SSF53850">
    <property type="entry name" value="Periplasmic binding protein-like II"/>
    <property type="match status" value="1"/>
</dbReference>
<dbReference type="InterPro" id="IPR036135">
    <property type="entry name" value="MoeA_linker/N_sf"/>
</dbReference>
<dbReference type="Gene3D" id="2.40.340.10">
    <property type="entry name" value="MoeA, C-terminal, domain IV"/>
    <property type="match status" value="1"/>
</dbReference>
<dbReference type="SMART" id="SM00852">
    <property type="entry name" value="MoCF_biosynth"/>
    <property type="match status" value="1"/>
</dbReference>
<dbReference type="InterPro" id="IPR001453">
    <property type="entry name" value="MoaB/Mog_dom"/>
</dbReference>
<organism evidence="4 5">
    <name type="scientific">Methanochimaera problematica</name>
    <dbReference type="NCBI Taxonomy" id="2609417"/>
    <lineage>
        <taxon>Archaea</taxon>
        <taxon>Methanobacteriati</taxon>
        <taxon>Methanobacteriota</taxon>
        <taxon>Stenosarchaea group</taxon>
        <taxon>Methanomicrobia</taxon>
        <taxon>Methanomicrobiales</taxon>
        <taxon>Methanomicrobiaceae</taxon>
        <taxon>Methanochimaera</taxon>
    </lineage>
</organism>
<dbReference type="EMBL" id="CP043875">
    <property type="protein sequence ID" value="WOF15305.1"/>
    <property type="molecule type" value="Genomic_DNA"/>
</dbReference>
<gene>
    <name evidence="4" type="ORF">F1737_00720</name>
</gene>
<reference evidence="4 5" key="1">
    <citation type="submission" date="2019-09" db="EMBL/GenBank/DDBJ databases">
        <title>The complete genome of Methanoplanus sp. FWC-SCC4.</title>
        <authorList>
            <person name="Chen S.-C."/>
            <person name="Zhou Y.-Z."/>
            <person name="Lai M.-C."/>
        </authorList>
    </citation>
    <scope>NUCLEOTIDE SEQUENCE [LARGE SCALE GENOMIC DNA]</scope>
    <source>
        <strain evidence="4 5">FWC-SCC4</strain>
    </source>
</reference>
<dbReference type="InterPro" id="IPR036425">
    <property type="entry name" value="MoaB/Mog-like_dom_sf"/>
</dbReference>
<keyword evidence="2" id="KW-0501">Molybdenum cofactor biosynthesis</keyword>
<keyword evidence="5" id="KW-1185">Reference proteome</keyword>
<dbReference type="InterPro" id="IPR038987">
    <property type="entry name" value="MoeA-like"/>
</dbReference>
<protein>
    <submittedName>
        <fullName evidence="4">Molybdopterin biosynthesis protein</fullName>
    </submittedName>
</protein>
<dbReference type="Pfam" id="PF03453">
    <property type="entry name" value="MoeA_N"/>
    <property type="match status" value="1"/>
</dbReference>
<dbReference type="InterPro" id="IPR024370">
    <property type="entry name" value="PBP_domain"/>
</dbReference>
<evidence type="ECO:0000256" key="1">
    <source>
        <dbReference type="ARBA" id="ARBA00005046"/>
    </source>
</evidence>
<dbReference type="NCBIfam" id="NF011068">
    <property type="entry name" value="PRK14498.1"/>
    <property type="match status" value="1"/>
</dbReference>
<dbReference type="GO" id="GO:0006777">
    <property type="term" value="P:Mo-molybdopterin cofactor biosynthetic process"/>
    <property type="evidence" value="ECO:0007669"/>
    <property type="project" value="UniProtKB-KW"/>
</dbReference>
<evidence type="ECO:0000259" key="3">
    <source>
        <dbReference type="SMART" id="SM00852"/>
    </source>
</evidence>
<dbReference type="PROSITE" id="PS01079">
    <property type="entry name" value="MOCF_BIOSYNTHESIS_2"/>
    <property type="match status" value="1"/>
</dbReference>
<dbReference type="SUPFAM" id="SSF63867">
    <property type="entry name" value="MoeA C-terminal domain-like"/>
    <property type="match status" value="1"/>
</dbReference>
<dbReference type="SUPFAM" id="SSF63882">
    <property type="entry name" value="MoeA N-terminal region -like"/>
    <property type="match status" value="1"/>
</dbReference>
<dbReference type="Gene3D" id="2.170.190.11">
    <property type="entry name" value="Molybdopterin biosynthesis moea protein, domain 3"/>
    <property type="match status" value="1"/>
</dbReference>
<dbReference type="Gene3D" id="3.90.105.10">
    <property type="entry name" value="Molybdopterin biosynthesis moea protein, domain 2"/>
    <property type="match status" value="1"/>
</dbReference>
<sequence>MVKRYLDMITLRDTLDLIKKSFDFQPSSEKVGLEKAVGRISAKAVFSKYSVPMIHLSAMDGIAVRSEDTQGASQSNPVKIKDYKRVNTGNVIPPGYDSVIMIEDTWEDKDCFIIRKSSHPWQHIRPVGEDIGESEMIIPKYHLIRPNDIGALASYGVTEIEAISLSAGIIPTGSELVPFGEEIKPGRVIESNTLMAGAILESAGVAYKRYPIVIDEPDLIREQVKKGISENDFLLISAGSSAGTKDHTASIIAELGEVLVHGVAIKPGKPVIIGKIDGKPVIGLPGYPLASYTIMREIVCPVLEMFGFKVPYKHKITAEISNSLQSPIGTDEFVLMSVGRVDDRYVAVPQSRGAGVQMSAVRSNAFMKIPGDMEGISAGNQVEATLSVTPEQAEEAFLIIGSHDPCLDFLADIASAKGVDVHSNHVGSMGGIMALKKNNCHVAPVHLLADNGEYNIPYIRKFLNGKEIYLLCVAEREQGIVSETGISFDEIKDHTYINRQRGSGTRMLLDYLLKEKGISYSEIKGYEREVTTHLDVALAVRNGEAECGMCIYSAAKTLGLKFEPVIKERYELAFSKEMLKDPRMDAITECINSQEFKNSLLKLGGYDTKNTGEIRKA</sequence>
<dbReference type="Pfam" id="PF00994">
    <property type="entry name" value="MoCF_biosynth"/>
    <property type="match status" value="1"/>
</dbReference>